<dbReference type="AlphaFoldDB" id="A0A7L5DG04"/>
<feature type="domain" description="Penicillin-binding protein transpeptidase" evidence="13">
    <location>
        <begin position="253"/>
        <end position="579"/>
    </location>
</feature>
<evidence type="ECO:0000313" key="15">
    <source>
        <dbReference type="EMBL" id="QJD77126.1"/>
    </source>
</evidence>
<keyword evidence="5 12" id="KW-0812">Transmembrane</keyword>
<comment type="subcellular location">
    <subcellularLocation>
        <location evidence="2">Cell membrane</location>
    </subcellularLocation>
    <subcellularLocation>
        <location evidence="1">Membrane</location>
        <topology evidence="1">Single-pass membrane protein</topology>
    </subcellularLocation>
</comment>
<evidence type="ECO:0000256" key="12">
    <source>
        <dbReference type="SAM" id="Phobius"/>
    </source>
</evidence>
<evidence type="ECO:0000313" key="16">
    <source>
        <dbReference type="Proteomes" id="UP000501128"/>
    </source>
</evidence>
<evidence type="ECO:0000259" key="13">
    <source>
        <dbReference type="Pfam" id="PF00905"/>
    </source>
</evidence>
<keyword evidence="16" id="KW-1185">Reference proteome</keyword>
<keyword evidence="3" id="KW-1003">Cell membrane</keyword>
<dbReference type="PANTHER" id="PTHR30627:SF2">
    <property type="entry name" value="PEPTIDOGLYCAN D,D-TRANSPEPTIDASE MRDA"/>
    <property type="match status" value="1"/>
</dbReference>
<gene>
    <name evidence="15" type="ORF">HH216_00855</name>
</gene>
<dbReference type="Gene3D" id="3.90.1310.10">
    <property type="entry name" value="Penicillin-binding protein 2a (Domain 2)"/>
    <property type="match status" value="1"/>
</dbReference>
<evidence type="ECO:0000256" key="6">
    <source>
        <dbReference type="ARBA" id="ARBA00022960"/>
    </source>
</evidence>
<dbReference type="EMBL" id="CP051677">
    <property type="protein sequence ID" value="QJD77126.1"/>
    <property type="molecule type" value="Genomic_DNA"/>
</dbReference>
<evidence type="ECO:0000256" key="2">
    <source>
        <dbReference type="ARBA" id="ARBA00004236"/>
    </source>
</evidence>
<organism evidence="15 16">
    <name type="scientific">Spirosoma rhododendri</name>
    <dbReference type="NCBI Taxonomy" id="2728024"/>
    <lineage>
        <taxon>Bacteria</taxon>
        <taxon>Pseudomonadati</taxon>
        <taxon>Bacteroidota</taxon>
        <taxon>Cytophagia</taxon>
        <taxon>Cytophagales</taxon>
        <taxon>Cytophagaceae</taxon>
        <taxon>Spirosoma</taxon>
    </lineage>
</organism>
<dbReference type="InterPro" id="IPR036138">
    <property type="entry name" value="PBP_dimer_sf"/>
</dbReference>
<keyword evidence="7" id="KW-0573">Peptidoglycan synthesis</keyword>
<evidence type="ECO:0000256" key="9">
    <source>
        <dbReference type="ARBA" id="ARBA00023136"/>
    </source>
</evidence>
<keyword evidence="4" id="KW-0378">Hydrolase</keyword>
<dbReference type="Pfam" id="PF00905">
    <property type="entry name" value="Transpeptidase"/>
    <property type="match status" value="1"/>
</dbReference>
<keyword evidence="8 12" id="KW-1133">Transmembrane helix</keyword>
<keyword evidence="10" id="KW-0961">Cell wall biogenesis/degradation</keyword>
<protein>
    <submittedName>
        <fullName evidence="15">Peptidoglycan glycosyltransferase</fullName>
    </submittedName>
</protein>
<dbReference type="Pfam" id="PF03717">
    <property type="entry name" value="PBP_dimer"/>
    <property type="match status" value="1"/>
</dbReference>
<evidence type="ECO:0000259" key="14">
    <source>
        <dbReference type="Pfam" id="PF03717"/>
    </source>
</evidence>
<dbReference type="InterPro" id="IPR050515">
    <property type="entry name" value="Beta-lactam/transpept"/>
</dbReference>
<dbReference type="GO" id="GO:0071555">
    <property type="term" value="P:cell wall organization"/>
    <property type="evidence" value="ECO:0007669"/>
    <property type="project" value="UniProtKB-KW"/>
</dbReference>
<feature type="transmembrane region" description="Helical" evidence="12">
    <location>
        <begin position="7"/>
        <end position="26"/>
    </location>
</feature>
<reference evidence="15 16" key="1">
    <citation type="submission" date="2020-04" db="EMBL/GenBank/DDBJ databases">
        <title>Genome sequencing of novel species.</title>
        <authorList>
            <person name="Heo J."/>
            <person name="Kim S.-J."/>
            <person name="Kim J.-S."/>
            <person name="Hong S.-B."/>
            <person name="Kwon S.-W."/>
        </authorList>
    </citation>
    <scope>NUCLEOTIDE SEQUENCE [LARGE SCALE GENOMIC DNA]</scope>
    <source>
        <strain evidence="15 16">CJU-R4</strain>
    </source>
</reference>
<dbReference type="RefSeq" id="WP_169549070.1">
    <property type="nucleotide sequence ID" value="NZ_CP051677.1"/>
</dbReference>
<keyword evidence="4" id="KW-0645">Protease</keyword>
<keyword evidence="4" id="KW-0121">Carboxypeptidase</keyword>
<dbReference type="GO" id="GO:0016740">
    <property type="term" value="F:transferase activity"/>
    <property type="evidence" value="ECO:0007669"/>
    <property type="project" value="UniProtKB-KW"/>
</dbReference>
<evidence type="ECO:0000256" key="11">
    <source>
        <dbReference type="SAM" id="MobiDB-lite"/>
    </source>
</evidence>
<dbReference type="Proteomes" id="UP000501128">
    <property type="component" value="Chromosome"/>
</dbReference>
<dbReference type="GO" id="GO:0009252">
    <property type="term" value="P:peptidoglycan biosynthetic process"/>
    <property type="evidence" value="ECO:0007669"/>
    <property type="project" value="UniProtKB-KW"/>
</dbReference>
<evidence type="ECO:0000256" key="10">
    <source>
        <dbReference type="ARBA" id="ARBA00023316"/>
    </source>
</evidence>
<proteinExistence type="predicted"/>
<dbReference type="PANTHER" id="PTHR30627">
    <property type="entry name" value="PEPTIDOGLYCAN D,D-TRANSPEPTIDASE"/>
    <property type="match status" value="1"/>
</dbReference>
<evidence type="ECO:0000256" key="4">
    <source>
        <dbReference type="ARBA" id="ARBA00022645"/>
    </source>
</evidence>
<feature type="compositionally biased region" description="Basic and acidic residues" evidence="11">
    <location>
        <begin position="621"/>
        <end position="630"/>
    </location>
</feature>
<evidence type="ECO:0000256" key="1">
    <source>
        <dbReference type="ARBA" id="ARBA00004167"/>
    </source>
</evidence>
<dbReference type="InterPro" id="IPR001460">
    <property type="entry name" value="PCN-bd_Tpept"/>
</dbReference>
<dbReference type="GO" id="GO:0008360">
    <property type="term" value="P:regulation of cell shape"/>
    <property type="evidence" value="ECO:0007669"/>
    <property type="project" value="UniProtKB-KW"/>
</dbReference>
<evidence type="ECO:0000256" key="3">
    <source>
        <dbReference type="ARBA" id="ARBA00022475"/>
    </source>
</evidence>
<feature type="domain" description="Penicillin-binding protein dimerisation" evidence="14">
    <location>
        <begin position="49"/>
        <end position="212"/>
    </location>
</feature>
<dbReference type="SUPFAM" id="SSF56519">
    <property type="entry name" value="Penicillin binding protein dimerisation domain"/>
    <property type="match status" value="1"/>
</dbReference>
<dbReference type="InterPro" id="IPR012338">
    <property type="entry name" value="Beta-lactam/transpept-like"/>
</dbReference>
<evidence type="ECO:0000256" key="5">
    <source>
        <dbReference type="ARBA" id="ARBA00022692"/>
    </source>
</evidence>
<sequence length="669" mass="74493">MLENRKYVVIGFFCLIGVLYLARLFYLQVLDDNYSLGASKNSIKRVIEVPYRGQIYDRTGTKLLVDNTPVYDLYVTPKQVRISDTAAFCRLMNITKPDFDSIMGLALNYSKVKPSLFLRRLAKEDFARIQDALVDYRGFSPVISSMRTYPSHTMSNALGYVSEVSRKQLDEQEYPYYRQGDYIGHGGLEQEYEQQLRGRRGVKFMMQNVYGVNKGSWKNGAYDTVAVAGQNLITGIDVDIQRFADSLMQHKVGAVIAIEPSTGEILASVSAPTFDPEMLSTRSFSKSYMSLLRNPYRPLFNRPIMASYRPGSTFKLIQALLAQQDGTLSPHTVYGHAGSPMRCHCRGGQDLRGAIGNSCNPYFYQVFRRMIYNNAERNTFKASAIGLAKWHEGVEKFGIGQKLGVDMPSEKLGNLPDVAYYDKMYGGANLWKFSYVSSLSIGEGELLISPLKLANLAAAIANRGWYITPHYARGFGRVGAGLPAQYTQRHETGVDRSYFLPVIDGMRRTMVNGSARSVNLSTIDLCGKTGTSQNAKFGHRYDHSIFIGFAPMNDPKIAIAVFVENSGWGSDVAAPIAGLIAERYIHKRTISKHVANRMMNAYFLPPIERVEPIGKPAPRRPRTDSTKGTDPRNGQSPRIDSIATPKPLAPKPMMTIKPRPVQTAGVGGN</sequence>
<keyword evidence="9 12" id="KW-0472">Membrane</keyword>
<name>A0A7L5DG04_9BACT</name>
<accession>A0A7L5DG04</accession>
<dbReference type="Gene3D" id="3.40.710.10">
    <property type="entry name" value="DD-peptidase/beta-lactamase superfamily"/>
    <property type="match status" value="1"/>
</dbReference>
<evidence type="ECO:0000256" key="7">
    <source>
        <dbReference type="ARBA" id="ARBA00022984"/>
    </source>
</evidence>
<dbReference type="GO" id="GO:0071972">
    <property type="term" value="F:peptidoglycan L,D-transpeptidase activity"/>
    <property type="evidence" value="ECO:0007669"/>
    <property type="project" value="TreeGrafter"/>
</dbReference>
<keyword evidence="15" id="KW-0808">Transferase</keyword>
<dbReference type="SUPFAM" id="SSF56601">
    <property type="entry name" value="beta-lactamase/transpeptidase-like"/>
    <property type="match status" value="1"/>
</dbReference>
<dbReference type="GO" id="GO:0005886">
    <property type="term" value="C:plasma membrane"/>
    <property type="evidence" value="ECO:0007669"/>
    <property type="project" value="UniProtKB-SubCell"/>
</dbReference>
<dbReference type="InterPro" id="IPR005311">
    <property type="entry name" value="PBP_dimer"/>
</dbReference>
<dbReference type="GO" id="GO:0008658">
    <property type="term" value="F:penicillin binding"/>
    <property type="evidence" value="ECO:0007669"/>
    <property type="project" value="InterPro"/>
</dbReference>
<evidence type="ECO:0000256" key="8">
    <source>
        <dbReference type="ARBA" id="ARBA00022989"/>
    </source>
</evidence>
<dbReference type="KEGG" id="srho:HH216_00855"/>
<feature type="region of interest" description="Disordered" evidence="11">
    <location>
        <begin position="611"/>
        <end position="669"/>
    </location>
</feature>
<keyword evidence="6" id="KW-0133">Cell shape</keyword>
<dbReference type="Gene3D" id="3.30.1390.30">
    <property type="entry name" value="Penicillin-binding protein 2a, domain 3"/>
    <property type="match status" value="1"/>
</dbReference>